<evidence type="ECO:0000259" key="2">
    <source>
        <dbReference type="PROSITE" id="PS50157"/>
    </source>
</evidence>
<keyword evidence="1" id="KW-0479">Metal-binding</keyword>
<proteinExistence type="predicted"/>
<name>A0A7L1M572_BOMGA</name>
<dbReference type="SUPFAM" id="SSF57667">
    <property type="entry name" value="beta-beta-alpha zinc fingers"/>
    <property type="match status" value="1"/>
</dbReference>
<dbReference type="Gene3D" id="3.30.160.60">
    <property type="entry name" value="Classic Zinc Finger"/>
    <property type="match status" value="1"/>
</dbReference>
<sequence>CHEGSQRSRQISELVLHGQVPDVEKPHKGLECGRIFSWSSSLRKHERIHTGER</sequence>
<evidence type="ECO:0000256" key="1">
    <source>
        <dbReference type="PROSITE-ProRule" id="PRU00042"/>
    </source>
</evidence>
<feature type="domain" description="C2H2-type" evidence="2">
    <location>
        <begin position="27"/>
        <end position="53"/>
    </location>
</feature>
<dbReference type="InterPro" id="IPR013087">
    <property type="entry name" value="Znf_C2H2_type"/>
</dbReference>
<protein>
    <submittedName>
        <fullName evidence="3">ZN273 protein</fullName>
    </submittedName>
</protein>
<keyword evidence="1" id="KW-0862">Zinc</keyword>
<keyword evidence="4" id="KW-1185">Reference proteome</keyword>
<accession>A0A7L1M572</accession>
<evidence type="ECO:0000313" key="4">
    <source>
        <dbReference type="Proteomes" id="UP000532545"/>
    </source>
</evidence>
<gene>
    <name evidence="3" type="primary">Znf273</name>
    <name evidence="3" type="ORF">BOMGAR_R00018</name>
</gene>
<dbReference type="OrthoDB" id="8922241at2759"/>
<dbReference type="Proteomes" id="UP000532545">
    <property type="component" value="Unassembled WGS sequence"/>
</dbReference>
<dbReference type="AlphaFoldDB" id="A0A7L1M572"/>
<dbReference type="EMBL" id="VXBU01007653">
    <property type="protein sequence ID" value="NXN82528.1"/>
    <property type="molecule type" value="Genomic_DNA"/>
</dbReference>
<dbReference type="FunFam" id="3.30.160.60:FF:000396">
    <property type="entry name" value="Zinc finger protein"/>
    <property type="match status" value="1"/>
</dbReference>
<dbReference type="PROSITE" id="PS50157">
    <property type="entry name" value="ZINC_FINGER_C2H2_2"/>
    <property type="match status" value="1"/>
</dbReference>
<dbReference type="InterPro" id="IPR036236">
    <property type="entry name" value="Znf_C2H2_sf"/>
</dbReference>
<comment type="caution">
    <text evidence="3">The sequence shown here is derived from an EMBL/GenBank/DDBJ whole genome shotgun (WGS) entry which is preliminary data.</text>
</comment>
<reference evidence="3 4" key="1">
    <citation type="submission" date="2019-09" db="EMBL/GenBank/DDBJ databases">
        <title>Bird 10,000 Genomes (B10K) Project - Family phase.</title>
        <authorList>
            <person name="Zhang G."/>
        </authorList>
    </citation>
    <scope>NUCLEOTIDE SEQUENCE [LARGE SCALE GENOMIC DNA]</scope>
    <source>
        <strain evidence="3">B10K-DU-002-23</strain>
        <tissue evidence="3">Muscle</tissue>
    </source>
</reference>
<feature type="non-terminal residue" evidence="3">
    <location>
        <position position="53"/>
    </location>
</feature>
<dbReference type="GO" id="GO:0008270">
    <property type="term" value="F:zinc ion binding"/>
    <property type="evidence" value="ECO:0007669"/>
    <property type="project" value="UniProtKB-KW"/>
</dbReference>
<organism evidence="3 4">
    <name type="scientific">Bombycilla garrulus</name>
    <name type="common">Bohemian waxwing</name>
    <name type="synonym">Lanius garrulus</name>
    <dbReference type="NCBI Taxonomy" id="125297"/>
    <lineage>
        <taxon>Eukaryota</taxon>
        <taxon>Metazoa</taxon>
        <taxon>Chordata</taxon>
        <taxon>Craniata</taxon>
        <taxon>Vertebrata</taxon>
        <taxon>Euteleostomi</taxon>
        <taxon>Archelosauria</taxon>
        <taxon>Archosauria</taxon>
        <taxon>Dinosauria</taxon>
        <taxon>Saurischia</taxon>
        <taxon>Theropoda</taxon>
        <taxon>Coelurosauria</taxon>
        <taxon>Aves</taxon>
        <taxon>Neognathae</taxon>
        <taxon>Neoaves</taxon>
        <taxon>Telluraves</taxon>
        <taxon>Australaves</taxon>
        <taxon>Passeriformes</taxon>
        <taxon>Bombycillidae</taxon>
        <taxon>Bombycilla</taxon>
    </lineage>
</organism>
<keyword evidence="1" id="KW-0863">Zinc-finger</keyword>
<evidence type="ECO:0000313" key="3">
    <source>
        <dbReference type="EMBL" id="NXN82528.1"/>
    </source>
</evidence>
<feature type="non-terminal residue" evidence="3">
    <location>
        <position position="1"/>
    </location>
</feature>